<accession>A0A0E9UFZ1</accession>
<dbReference type="EMBL" id="GBXM01044739">
    <property type="protein sequence ID" value="JAH63838.1"/>
    <property type="molecule type" value="Transcribed_RNA"/>
</dbReference>
<proteinExistence type="predicted"/>
<reference evidence="1" key="2">
    <citation type="journal article" date="2015" name="Fish Shellfish Immunol.">
        <title>Early steps in the European eel (Anguilla anguilla)-Vibrio vulnificus interaction in the gills: Role of the RtxA13 toxin.</title>
        <authorList>
            <person name="Callol A."/>
            <person name="Pajuelo D."/>
            <person name="Ebbesson L."/>
            <person name="Teles M."/>
            <person name="MacKenzie S."/>
            <person name="Amaro C."/>
        </authorList>
    </citation>
    <scope>NUCLEOTIDE SEQUENCE</scope>
</reference>
<protein>
    <submittedName>
        <fullName evidence="1">Uncharacterized protein</fullName>
    </submittedName>
</protein>
<organism evidence="1">
    <name type="scientific">Anguilla anguilla</name>
    <name type="common">European freshwater eel</name>
    <name type="synonym">Muraena anguilla</name>
    <dbReference type="NCBI Taxonomy" id="7936"/>
    <lineage>
        <taxon>Eukaryota</taxon>
        <taxon>Metazoa</taxon>
        <taxon>Chordata</taxon>
        <taxon>Craniata</taxon>
        <taxon>Vertebrata</taxon>
        <taxon>Euteleostomi</taxon>
        <taxon>Actinopterygii</taxon>
        <taxon>Neopterygii</taxon>
        <taxon>Teleostei</taxon>
        <taxon>Anguilliformes</taxon>
        <taxon>Anguillidae</taxon>
        <taxon>Anguilla</taxon>
    </lineage>
</organism>
<evidence type="ECO:0000313" key="1">
    <source>
        <dbReference type="EMBL" id="JAH63838.1"/>
    </source>
</evidence>
<sequence>MIGQYYPLEVCDYSVTSINEKALIDYI</sequence>
<name>A0A0E9UFZ1_ANGAN</name>
<dbReference type="AlphaFoldDB" id="A0A0E9UFZ1"/>
<reference evidence="1" key="1">
    <citation type="submission" date="2014-11" db="EMBL/GenBank/DDBJ databases">
        <authorList>
            <person name="Amaro Gonzalez C."/>
        </authorList>
    </citation>
    <scope>NUCLEOTIDE SEQUENCE</scope>
</reference>
<dbReference type="EMBL" id="GBXM01049497">
    <property type="protein sequence ID" value="JAH59080.1"/>
    <property type="molecule type" value="Transcribed_RNA"/>
</dbReference>